<evidence type="ECO:0000256" key="2">
    <source>
        <dbReference type="ARBA" id="ARBA00022481"/>
    </source>
</evidence>
<comment type="caution">
    <text evidence="6">The sequence shown here is derived from an EMBL/GenBank/DDBJ whole genome shotgun (WGS) entry which is preliminary data.</text>
</comment>
<protein>
    <submittedName>
        <fullName evidence="6">Class II pilin PilE</fullName>
    </submittedName>
</protein>
<dbReference type="PANTHER" id="PTHR30093">
    <property type="entry name" value="GENERAL SECRETION PATHWAY PROTEIN G"/>
    <property type="match status" value="1"/>
</dbReference>
<feature type="region of interest" description="Disordered" evidence="4">
    <location>
        <begin position="150"/>
        <end position="170"/>
    </location>
</feature>
<dbReference type="GO" id="GO:0007155">
    <property type="term" value="P:cell adhesion"/>
    <property type="evidence" value="ECO:0007669"/>
    <property type="project" value="InterPro"/>
</dbReference>
<gene>
    <name evidence="6" type="ORF">C41B8_01085</name>
</gene>
<sequence length="170" mass="18356">MQGGAVERPRRSQVAGESGFTLIELMIVVAIIGILASIAVPLYRHYETRAKVSEGLILAQPLKQAVAEYYSTHGHLPKSNSWNGVLAELNMPSGNDGAASGRYVQRIWWHNDPDAPGIYIKYSGGSIQDRVVYLNADFGSGAIRWDCTAPAEDDSTNPGVPADDLPASCR</sequence>
<organism evidence="6 7">
    <name type="scientific">Salinisphaera hydrothermalis (strain C41B8)</name>
    <dbReference type="NCBI Taxonomy" id="1304275"/>
    <lineage>
        <taxon>Bacteria</taxon>
        <taxon>Pseudomonadati</taxon>
        <taxon>Pseudomonadota</taxon>
        <taxon>Gammaproteobacteria</taxon>
        <taxon>Salinisphaerales</taxon>
        <taxon>Salinisphaeraceae</taxon>
        <taxon>Salinisphaera</taxon>
    </lineage>
</organism>
<evidence type="ECO:0000256" key="4">
    <source>
        <dbReference type="SAM" id="MobiDB-lite"/>
    </source>
</evidence>
<dbReference type="Pfam" id="PF07963">
    <property type="entry name" value="N_methyl"/>
    <property type="match status" value="1"/>
</dbReference>
<reference evidence="6 7" key="1">
    <citation type="submission" date="2013-03" db="EMBL/GenBank/DDBJ databases">
        <title>Salinisphaera hydrothermalis C41B8 Genome Sequencing.</title>
        <authorList>
            <person name="Li C."/>
            <person name="Lai Q."/>
            <person name="Shao Z."/>
        </authorList>
    </citation>
    <scope>NUCLEOTIDE SEQUENCE [LARGE SCALE GENOMIC DNA]</scope>
    <source>
        <strain evidence="6 7">C41B8</strain>
    </source>
</reference>
<keyword evidence="5" id="KW-0472">Membrane</keyword>
<keyword evidence="3" id="KW-0281">Fimbrium</keyword>
<keyword evidence="7" id="KW-1185">Reference proteome</keyword>
<evidence type="ECO:0000313" key="7">
    <source>
        <dbReference type="Proteomes" id="UP000028302"/>
    </source>
</evidence>
<name>A0A084IRG6_SALHC</name>
<dbReference type="InterPro" id="IPR045584">
    <property type="entry name" value="Pilin-like"/>
</dbReference>
<dbReference type="PROSITE" id="PS00409">
    <property type="entry name" value="PROKAR_NTER_METHYL"/>
    <property type="match status" value="1"/>
</dbReference>
<keyword evidence="5" id="KW-0812">Transmembrane</keyword>
<dbReference type="SUPFAM" id="SSF54523">
    <property type="entry name" value="Pili subunits"/>
    <property type="match status" value="1"/>
</dbReference>
<dbReference type="OrthoDB" id="5767514at2"/>
<dbReference type="STRING" id="1304275.C41B8_01085"/>
<dbReference type="NCBIfam" id="TIGR02532">
    <property type="entry name" value="IV_pilin_GFxxxE"/>
    <property type="match status" value="1"/>
</dbReference>
<comment type="similarity">
    <text evidence="1 3">Belongs to the N-Me-Phe pilin family.</text>
</comment>
<keyword evidence="5" id="KW-1133">Transmembrane helix</keyword>
<dbReference type="RefSeq" id="WP_084188358.1">
    <property type="nucleotide sequence ID" value="NZ_APNK01000001.1"/>
</dbReference>
<dbReference type="PANTHER" id="PTHR30093:SF34">
    <property type="entry name" value="PREPILIN PEPTIDASE-DEPENDENT PROTEIN D"/>
    <property type="match status" value="1"/>
</dbReference>
<accession>A0A084IRG6</accession>
<dbReference type="eggNOG" id="COG4969">
    <property type="taxonomic scope" value="Bacteria"/>
</dbReference>
<dbReference type="InterPro" id="IPR012902">
    <property type="entry name" value="N_methyl_site"/>
</dbReference>
<evidence type="ECO:0000313" key="6">
    <source>
        <dbReference type="EMBL" id="KEZ79300.1"/>
    </source>
</evidence>
<proteinExistence type="inferred from homology"/>
<dbReference type="AlphaFoldDB" id="A0A084IRG6"/>
<evidence type="ECO:0000256" key="5">
    <source>
        <dbReference type="SAM" id="Phobius"/>
    </source>
</evidence>
<dbReference type="GO" id="GO:0009289">
    <property type="term" value="C:pilus"/>
    <property type="evidence" value="ECO:0007669"/>
    <property type="project" value="InterPro"/>
</dbReference>
<dbReference type="InterPro" id="IPR001082">
    <property type="entry name" value="Pilin"/>
</dbReference>
<keyword evidence="2" id="KW-0488">Methylation</keyword>
<evidence type="ECO:0000256" key="1">
    <source>
        <dbReference type="ARBA" id="ARBA00005233"/>
    </source>
</evidence>
<evidence type="ECO:0000256" key="3">
    <source>
        <dbReference type="RuleBase" id="RU000389"/>
    </source>
</evidence>
<dbReference type="EMBL" id="APNK01000001">
    <property type="protein sequence ID" value="KEZ79300.1"/>
    <property type="molecule type" value="Genomic_DNA"/>
</dbReference>
<dbReference type="Pfam" id="PF00114">
    <property type="entry name" value="Pilin"/>
    <property type="match status" value="1"/>
</dbReference>
<dbReference type="Proteomes" id="UP000028302">
    <property type="component" value="Unassembled WGS sequence"/>
</dbReference>
<dbReference type="Gene3D" id="3.30.700.10">
    <property type="entry name" value="Glycoprotein, Type 4 Pilin"/>
    <property type="match status" value="1"/>
</dbReference>
<feature type="transmembrane region" description="Helical" evidence="5">
    <location>
        <begin position="20"/>
        <end position="43"/>
    </location>
</feature>